<dbReference type="KEGG" id="cpyr:CYJ47_07860"/>
<evidence type="ECO:0000256" key="2">
    <source>
        <dbReference type="ARBA" id="ARBA00007520"/>
    </source>
</evidence>
<keyword evidence="3" id="KW-0813">Transport</keyword>
<name>A0AAF1BQW5_9CORY</name>
<dbReference type="InterPro" id="IPR050171">
    <property type="entry name" value="MFS_Transporters"/>
</dbReference>
<dbReference type="PROSITE" id="PS50850">
    <property type="entry name" value="MFS"/>
    <property type="match status" value="1"/>
</dbReference>
<dbReference type="PRINTS" id="PR01035">
    <property type="entry name" value="TCRTETA"/>
</dbReference>
<dbReference type="PROSITE" id="PS00216">
    <property type="entry name" value="SUGAR_TRANSPORT_1"/>
    <property type="match status" value="1"/>
</dbReference>
<sequence length="407" mass="42495">MARGKNAIPYEIWVLVAAAFIIALGFGLIAPIIPEFARSFDVSMAAASAIVSVFALSRLIFAPATGGIIDRLGSRKVYLTGLIIVGVTTGAIAFAQDYWHMLLCRALGGFGSTMFTVSAMGLIVRLAPPNQRGRASSLYATAFLLGNVLGPVIGAAASAIGMRAPFFIYGTGVLFSAALVWKLLDPKKISEVEHANDFPPMTFGEAVKSSSYRASLASGFANGWINIGCRVAILPLLAASMFDRGAAVSGIALAAFALGNAVAQQFSGRGADRIGRKPLIMTGLVVNLVFTGLLGWSQAFWEVLVLSLVAGVGAGMLNPAQQAVVADVIGNKRSGGKVLANFQMAQDLGSIIGPVLAGALVDISGYKAAFTSCAVVGLIATIAWLWGQETLASKVHRKNRITRENNS</sequence>
<keyword evidence="5 8" id="KW-0812">Transmembrane</keyword>
<comment type="subcellular location">
    <subcellularLocation>
        <location evidence="1">Cell membrane</location>
        <topology evidence="1">Multi-pass membrane protein</topology>
    </subcellularLocation>
</comment>
<feature type="transmembrane region" description="Helical" evidence="8">
    <location>
        <begin position="138"/>
        <end position="160"/>
    </location>
</feature>
<feature type="transmembrane region" description="Helical" evidence="8">
    <location>
        <begin position="368"/>
        <end position="387"/>
    </location>
</feature>
<evidence type="ECO:0000256" key="6">
    <source>
        <dbReference type="ARBA" id="ARBA00022989"/>
    </source>
</evidence>
<dbReference type="GO" id="GO:0005886">
    <property type="term" value="C:plasma membrane"/>
    <property type="evidence" value="ECO:0007669"/>
    <property type="project" value="UniProtKB-SubCell"/>
</dbReference>
<feature type="transmembrane region" description="Helical" evidence="8">
    <location>
        <begin position="279"/>
        <end position="301"/>
    </location>
</feature>
<organism evidence="10 11">
    <name type="scientific">Corynebacterium pyruviciproducens</name>
    <dbReference type="NCBI Taxonomy" id="598660"/>
    <lineage>
        <taxon>Bacteria</taxon>
        <taxon>Bacillati</taxon>
        <taxon>Actinomycetota</taxon>
        <taxon>Actinomycetes</taxon>
        <taxon>Mycobacteriales</taxon>
        <taxon>Corynebacteriaceae</taxon>
        <taxon>Corynebacterium</taxon>
    </lineage>
</organism>
<dbReference type="GO" id="GO:0022857">
    <property type="term" value="F:transmembrane transporter activity"/>
    <property type="evidence" value="ECO:0007669"/>
    <property type="project" value="InterPro"/>
</dbReference>
<dbReference type="AlphaFoldDB" id="A0AAF1BQW5"/>
<evidence type="ECO:0000259" key="9">
    <source>
        <dbReference type="PROSITE" id="PS50850"/>
    </source>
</evidence>
<dbReference type="InterPro" id="IPR036259">
    <property type="entry name" value="MFS_trans_sf"/>
</dbReference>
<feature type="transmembrane region" description="Helical" evidence="8">
    <location>
        <begin position="248"/>
        <end position="267"/>
    </location>
</feature>
<dbReference type="CDD" id="cd17325">
    <property type="entry name" value="MFS_MdtG_SLC18_like"/>
    <property type="match status" value="1"/>
</dbReference>
<feature type="transmembrane region" description="Helical" evidence="8">
    <location>
        <begin position="107"/>
        <end position="126"/>
    </location>
</feature>
<feature type="domain" description="Major facilitator superfamily (MFS) profile" evidence="9">
    <location>
        <begin position="11"/>
        <end position="392"/>
    </location>
</feature>
<evidence type="ECO:0000256" key="1">
    <source>
        <dbReference type="ARBA" id="ARBA00004651"/>
    </source>
</evidence>
<keyword evidence="6 8" id="KW-1133">Transmembrane helix</keyword>
<dbReference type="Gene3D" id="1.20.1720.10">
    <property type="entry name" value="Multidrug resistance protein D"/>
    <property type="match status" value="1"/>
</dbReference>
<accession>A0AAF1BQW5</accession>
<evidence type="ECO:0000256" key="5">
    <source>
        <dbReference type="ARBA" id="ARBA00022692"/>
    </source>
</evidence>
<dbReference type="InterPro" id="IPR020846">
    <property type="entry name" value="MFS_dom"/>
</dbReference>
<evidence type="ECO:0000256" key="4">
    <source>
        <dbReference type="ARBA" id="ARBA00022475"/>
    </source>
</evidence>
<dbReference type="EMBL" id="CP136958">
    <property type="protein sequence ID" value="WOT01203.1"/>
    <property type="molecule type" value="Genomic_DNA"/>
</dbReference>
<dbReference type="Gene3D" id="1.20.1250.20">
    <property type="entry name" value="MFS general substrate transporter like domains"/>
    <property type="match status" value="1"/>
</dbReference>
<gene>
    <name evidence="10" type="ORF">CYJ47_07860</name>
</gene>
<proteinExistence type="inferred from homology"/>
<comment type="similarity">
    <text evidence="2">Belongs to the major facilitator superfamily. TCR/Tet family.</text>
</comment>
<dbReference type="SUPFAM" id="SSF103473">
    <property type="entry name" value="MFS general substrate transporter"/>
    <property type="match status" value="1"/>
</dbReference>
<feature type="transmembrane region" description="Helical" evidence="8">
    <location>
        <begin position="223"/>
        <end position="242"/>
    </location>
</feature>
<dbReference type="InterPro" id="IPR001958">
    <property type="entry name" value="Tet-R_TetA/multi-R_MdtG-like"/>
</dbReference>
<dbReference type="PANTHER" id="PTHR23517">
    <property type="entry name" value="RESISTANCE PROTEIN MDTM, PUTATIVE-RELATED-RELATED"/>
    <property type="match status" value="1"/>
</dbReference>
<dbReference type="Proteomes" id="UP000234560">
    <property type="component" value="Chromosome"/>
</dbReference>
<dbReference type="PANTHER" id="PTHR23517:SF3">
    <property type="entry name" value="INTEGRAL MEMBRANE TRANSPORT PROTEIN"/>
    <property type="match status" value="1"/>
</dbReference>
<feature type="transmembrane region" description="Helical" evidence="8">
    <location>
        <begin position="77"/>
        <end position="95"/>
    </location>
</feature>
<evidence type="ECO:0000256" key="7">
    <source>
        <dbReference type="ARBA" id="ARBA00023136"/>
    </source>
</evidence>
<reference evidence="10" key="1">
    <citation type="submission" date="2017-12" db="EMBL/GenBank/DDBJ databases">
        <authorList>
            <person name="Thomas-White K."/>
            <person name="Wolfe A.J."/>
        </authorList>
    </citation>
    <scope>NUCLEOTIDE SEQUENCE</scope>
    <source>
        <strain evidence="10">UMB0763</strain>
    </source>
</reference>
<dbReference type="InterPro" id="IPR005829">
    <property type="entry name" value="Sugar_transporter_CS"/>
</dbReference>
<keyword evidence="4" id="KW-1003">Cell membrane</keyword>
<dbReference type="RefSeq" id="WP_101678087.1">
    <property type="nucleotide sequence ID" value="NZ_CAUPGZ010000005.1"/>
</dbReference>
<dbReference type="InterPro" id="IPR011701">
    <property type="entry name" value="MFS"/>
</dbReference>
<evidence type="ECO:0000256" key="8">
    <source>
        <dbReference type="SAM" id="Phobius"/>
    </source>
</evidence>
<reference evidence="10" key="2">
    <citation type="submission" date="2023-10" db="EMBL/GenBank/DDBJ databases">
        <authorList>
            <person name="Choi B."/>
        </authorList>
    </citation>
    <scope>NUCLEOTIDE SEQUENCE</scope>
    <source>
        <strain evidence="10">UMB0763</strain>
    </source>
</reference>
<keyword evidence="7 8" id="KW-0472">Membrane</keyword>
<feature type="transmembrane region" description="Helical" evidence="8">
    <location>
        <begin position="45"/>
        <end position="65"/>
    </location>
</feature>
<evidence type="ECO:0000256" key="3">
    <source>
        <dbReference type="ARBA" id="ARBA00022448"/>
    </source>
</evidence>
<evidence type="ECO:0000313" key="10">
    <source>
        <dbReference type="EMBL" id="WOT01203.1"/>
    </source>
</evidence>
<feature type="transmembrane region" description="Helical" evidence="8">
    <location>
        <begin position="166"/>
        <end position="184"/>
    </location>
</feature>
<feature type="transmembrane region" description="Helical" evidence="8">
    <location>
        <begin position="12"/>
        <end position="33"/>
    </location>
</feature>
<dbReference type="Pfam" id="PF07690">
    <property type="entry name" value="MFS_1"/>
    <property type="match status" value="2"/>
</dbReference>
<evidence type="ECO:0000313" key="11">
    <source>
        <dbReference type="Proteomes" id="UP000234560"/>
    </source>
</evidence>
<protein>
    <submittedName>
        <fullName evidence="10">MFS transporter</fullName>
    </submittedName>
</protein>